<dbReference type="AlphaFoldDB" id="A0AAE7EJE2"/>
<comment type="subcellular location">
    <subcellularLocation>
        <location evidence="1">Fimbrium</location>
    </subcellularLocation>
</comment>
<dbReference type="RefSeq" id="WP_173409618.1">
    <property type="nucleotide sequence ID" value="NZ_CP054160.3"/>
</dbReference>
<dbReference type="EMBL" id="CP054160">
    <property type="protein sequence ID" value="QKJ59931.1"/>
    <property type="molecule type" value="Genomic_DNA"/>
</dbReference>
<protein>
    <submittedName>
        <fullName evidence="5">Fimbrial protein</fullName>
    </submittedName>
</protein>
<dbReference type="PANTHER" id="PTHR33420">
    <property type="entry name" value="FIMBRIAL SUBUNIT ELFA-RELATED"/>
    <property type="match status" value="1"/>
</dbReference>
<evidence type="ECO:0000259" key="4">
    <source>
        <dbReference type="Pfam" id="PF00419"/>
    </source>
</evidence>
<gene>
    <name evidence="5" type="ORF">G9399_18505</name>
</gene>
<dbReference type="InterPro" id="IPR050263">
    <property type="entry name" value="Bact_Fimbrial_Adh_Pro"/>
</dbReference>
<dbReference type="GO" id="GO:0009289">
    <property type="term" value="C:pilus"/>
    <property type="evidence" value="ECO:0007669"/>
    <property type="project" value="UniProtKB-SubCell"/>
</dbReference>
<comment type="similarity">
    <text evidence="2">Belongs to the fimbrial protein family.</text>
</comment>
<evidence type="ECO:0000256" key="3">
    <source>
        <dbReference type="ARBA" id="ARBA00023263"/>
    </source>
</evidence>
<dbReference type="Proteomes" id="UP000503464">
    <property type="component" value="Chromosome"/>
</dbReference>
<dbReference type="SUPFAM" id="SSF49401">
    <property type="entry name" value="Bacterial adhesins"/>
    <property type="match status" value="1"/>
</dbReference>
<dbReference type="InterPro" id="IPR008966">
    <property type="entry name" value="Adhesion_dom_sf"/>
</dbReference>
<dbReference type="InterPro" id="IPR000259">
    <property type="entry name" value="Adhesion_dom_fimbrial"/>
</dbReference>
<keyword evidence="3" id="KW-0281">Fimbrium</keyword>
<organism evidence="5 6">
    <name type="scientific">Serratia fonticola</name>
    <dbReference type="NCBI Taxonomy" id="47917"/>
    <lineage>
        <taxon>Bacteria</taxon>
        <taxon>Pseudomonadati</taxon>
        <taxon>Pseudomonadota</taxon>
        <taxon>Gammaproteobacteria</taxon>
        <taxon>Enterobacterales</taxon>
        <taxon>Yersiniaceae</taxon>
        <taxon>Serratia</taxon>
    </lineage>
</organism>
<evidence type="ECO:0000256" key="2">
    <source>
        <dbReference type="ARBA" id="ARBA00006671"/>
    </source>
</evidence>
<evidence type="ECO:0000313" key="6">
    <source>
        <dbReference type="Proteomes" id="UP000503464"/>
    </source>
</evidence>
<evidence type="ECO:0000313" key="5">
    <source>
        <dbReference type="EMBL" id="QKJ59931.1"/>
    </source>
</evidence>
<feature type="domain" description="Fimbrial-type adhesion" evidence="4">
    <location>
        <begin position="2"/>
        <end position="136"/>
    </location>
</feature>
<sequence>MVPLDPVDASQLAATGKTATTTGFTIPLGTCGKNAKPYITLTDSANLGNRTSDLTLAPSSTAKGVGIRLTKGDGSALQLGAQNTSVSANNVGQFLVGTSPADNTPMSIKLNAAYVRTAEKIEAGSVKADAIFTVAYP</sequence>
<dbReference type="Pfam" id="PF00419">
    <property type="entry name" value="Fimbrial"/>
    <property type="match status" value="1"/>
</dbReference>
<dbReference type="GO" id="GO:0043709">
    <property type="term" value="P:cell adhesion involved in single-species biofilm formation"/>
    <property type="evidence" value="ECO:0007669"/>
    <property type="project" value="TreeGrafter"/>
</dbReference>
<reference evidence="6" key="1">
    <citation type="submission" date="2020-03" db="EMBL/GenBank/DDBJ databases">
        <title>Genome sequences of seven Enterobacteriaceae strains isolated from Canadian wastewater treatment facilities.</title>
        <authorList>
            <person name="Huang H."/>
            <person name="Chmara J.T."/>
            <person name="Duceppe M.-O."/>
        </authorList>
    </citation>
    <scope>NUCLEOTIDE SEQUENCE [LARGE SCALE GENOMIC DNA]</scope>
    <source>
        <strain evidence="6">Biosolid 3</strain>
    </source>
</reference>
<accession>A0AAE7EJE2</accession>
<dbReference type="PANTHER" id="PTHR33420:SF14">
    <property type="entry name" value="TYPE 1 FIMBRIN D-MANNOSE SPECIFIC ADHESIN"/>
    <property type="match status" value="1"/>
</dbReference>
<proteinExistence type="inferred from homology"/>
<dbReference type="Gene3D" id="2.60.40.1090">
    <property type="entry name" value="Fimbrial-type adhesion domain"/>
    <property type="match status" value="1"/>
</dbReference>
<name>A0AAE7EJE2_SERFO</name>
<dbReference type="InterPro" id="IPR036937">
    <property type="entry name" value="Adhesion_dom_fimbrial_sf"/>
</dbReference>
<evidence type="ECO:0000256" key="1">
    <source>
        <dbReference type="ARBA" id="ARBA00004561"/>
    </source>
</evidence>